<accession>A0A0C3NVX9</accession>
<protein>
    <submittedName>
        <fullName evidence="1">Uncharacterized protein</fullName>
    </submittedName>
</protein>
<dbReference type="HOGENOM" id="CLU_1971415_0_0_1"/>
<reference evidence="2" key="2">
    <citation type="submission" date="2015-01" db="EMBL/GenBank/DDBJ databases">
        <title>Evolutionary Origins and Diversification of the Mycorrhizal Mutualists.</title>
        <authorList>
            <consortium name="DOE Joint Genome Institute"/>
            <consortium name="Mycorrhizal Genomics Consortium"/>
            <person name="Kohler A."/>
            <person name="Kuo A."/>
            <person name="Nagy L.G."/>
            <person name="Floudas D."/>
            <person name="Copeland A."/>
            <person name="Barry K.W."/>
            <person name="Cichocki N."/>
            <person name="Veneault-Fourrey C."/>
            <person name="LaButti K."/>
            <person name="Lindquist E.A."/>
            <person name="Lipzen A."/>
            <person name="Lundell T."/>
            <person name="Morin E."/>
            <person name="Murat C."/>
            <person name="Riley R."/>
            <person name="Ohm R."/>
            <person name="Sun H."/>
            <person name="Tunlid A."/>
            <person name="Henrissat B."/>
            <person name="Grigoriev I.V."/>
            <person name="Hibbett D.S."/>
            <person name="Martin F."/>
        </authorList>
    </citation>
    <scope>NUCLEOTIDE SEQUENCE [LARGE SCALE GENOMIC DNA]</scope>
    <source>
        <strain evidence="2">Marx 270</strain>
    </source>
</reference>
<dbReference type="InParanoid" id="A0A0C3NVX9"/>
<dbReference type="EMBL" id="KN831968">
    <property type="protein sequence ID" value="KIO05030.1"/>
    <property type="molecule type" value="Genomic_DNA"/>
</dbReference>
<organism evidence="1 2">
    <name type="scientific">Pisolithus tinctorius Marx 270</name>
    <dbReference type="NCBI Taxonomy" id="870435"/>
    <lineage>
        <taxon>Eukaryota</taxon>
        <taxon>Fungi</taxon>
        <taxon>Dikarya</taxon>
        <taxon>Basidiomycota</taxon>
        <taxon>Agaricomycotina</taxon>
        <taxon>Agaricomycetes</taxon>
        <taxon>Agaricomycetidae</taxon>
        <taxon>Boletales</taxon>
        <taxon>Sclerodermatineae</taxon>
        <taxon>Pisolithaceae</taxon>
        <taxon>Pisolithus</taxon>
    </lineage>
</organism>
<evidence type="ECO:0000313" key="1">
    <source>
        <dbReference type="EMBL" id="KIO05030.1"/>
    </source>
</evidence>
<dbReference type="AlphaFoldDB" id="A0A0C3NVX9"/>
<keyword evidence="2" id="KW-1185">Reference proteome</keyword>
<reference evidence="1 2" key="1">
    <citation type="submission" date="2014-04" db="EMBL/GenBank/DDBJ databases">
        <authorList>
            <consortium name="DOE Joint Genome Institute"/>
            <person name="Kuo A."/>
            <person name="Kohler A."/>
            <person name="Costa M.D."/>
            <person name="Nagy L.G."/>
            <person name="Floudas D."/>
            <person name="Copeland A."/>
            <person name="Barry K.W."/>
            <person name="Cichocki N."/>
            <person name="Veneault-Fourrey C."/>
            <person name="LaButti K."/>
            <person name="Lindquist E.A."/>
            <person name="Lipzen A."/>
            <person name="Lundell T."/>
            <person name="Morin E."/>
            <person name="Murat C."/>
            <person name="Sun H."/>
            <person name="Tunlid A."/>
            <person name="Henrissat B."/>
            <person name="Grigoriev I.V."/>
            <person name="Hibbett D.S."/>
            <person name="Martin F."/>
            <person name="Nordberg H.P."/>
            <person name="Cantor M.N."/>
            <person name="Hua S.X."/>
        </authorList>
    </citation>
    <scope>NUCLEOTIDE SEQUENCE [LARGE SCALE GENOMIC DNA]</scope>
    <source>
        <strain evidence="1 2">Marx 270</strain>
    </source>
</reference>
<gene>
    <name evidence="1" type="ORF">M404DRAFT_25638</name>
</gene>
<sequence length="127" mass="13709">MQLEIQPSAFLNTIQDVDEPVTDFANPDFQAYVTQAWATYQVDKATVKEEIISPGIQSLHATCQASKPSAPVPTATAAKPYVPLTNPILAATHKDPTPSAVVPSQTSVENVIWNYGSVSEFLPDPQN</sequence>
<evidence type="ECO:0000313" key="2">
    <source>
        <dbReference type="Proteomes" id="UP000054217"/>
    </source>
</evidence>
<proteinExistence type="predicted"/>
<dbReference type="Proteomes" id="UP000054217">
    <property type="component" value="Unassembled WGS sequence"/>
</dbReference>
<name>A0A0C3NVX9_PISTI</name>